<name>A0A1Q9EQJ4_SYMMI</name>
<dbReference type="Pfam" id="PF12796">
    <property type="entry name" value="Ank_2"/>
    <property type="match status" value="1"/>
</dbReference>
<dbReference type="PROSITE" id="PS50088">
    <property type="entry name" value="ANK_REPEAT"/>
    <property type="match status" value="1"/>
</dbReference>
<dbReference type="AlphaFoldDB" id="A0A1Q9EQJ4"/>
<evidence type="ECO:0000256" key="1">
    <source>
        <dbReference type="ARBA" id="ARBA00022737"/>
    </source>
</evidence>
<feature type="repeat" description="ANK" evidence="3">
    <location>
        <begin position="124"/>
        <end position="156"/>
    </location>
</feature>
<evidence type="ECO:0000256" key="3">
    <source>
        <dbReference type="PROSITE-ProRule" id="PRU00023"/>
    </source>
</evidence>
<dbReference type="InterPro" id="IPR002110">
    <property type="entry name" value="Ankyrin_rpt"/>
</dbReference>
<protein>
    <submittedName>
        <fullName evidence="4">Fibronectin type 3 and ankyrin repeat domains 1 protein</fullName>
    </submittedName>
</protein>
<keyword evidence="1" id="KW-0677">Repeat</keyword>
<accession>A0A1Q9EQJ4</accession>
<keyword evidence="5" id="KW-1185">Reference proteome</keyword>
<dbReference type="InterPro" id="IPR050776">
    <property type="entry name" value="Ank_Repeat/CDKN_Inhibitor"/>
</dbReference>
<dbReference type="PANTHER" id="PTHR24201">
    <property type="entry name" value="ANK_REP_REGION DOMAIN-CONTAINING PROTEIN"/>
    <property type="match status" value="1"/>
</dbReference>
<dbReference type="PROSITE" id="PS50297">
    <property type="entry name" value="ANK_REP_REGION"/>
    <property type="match status" value="1"/>
</dbReference>
<evidence type="ECO:0000256" key="2">
    <source>
        <dbReference type="ARBA" id="ARBA00023043"/>
    </source>
</evidence>
<dbReference type="EMBL" id="LSRX01000092">
    <property type="protein sequence ID" value="OLQ09690.1"/>
    <property type="molecule type" value="Genomic_DNA"/>
</dbReference>
<gene>
    <name evidence="4" type="primary">Fank1</name>
    <name evidence="4" type="ORF">AK812_SmicGene6646</name>
</gene>
<dbReference type="SMART" id="SM00248">
    <property type="entry name" value="ANK"/>
    <property type="match status" value="2"/>
</dbReference>
<comment type="caution">
    <text evidence="4">The sequence shown here is derived from an EMBL/GenBank/DDBJ whole genome shotgun (WGS) entry which is preliminary data.</text>
</comment>
<dbReference type="SUPFAM" id="SSF48403">
    <property type="entry name" value="Ankyrin repeat"/>
    <property type="match status" value="1"/>
</dbReference>
<evidence type="ECO:0000313" key="4">
    <source>
        <dbReference type="EMBL" id="OLQ09690.1"/>
    </source>
</evidence>
<keyword evidence="2 3" id="KW-0040">ANK repeat</keyword>
<dbReference type="OrthoDB" id="428913at2759"/>
<evidence type="ECO:0000313" key="5">
    <source>
        <dbReference type="Proteomes" id="UP000186817"/>
    </source>
</evidence>
<dbReference type="InterPro" id="IPR036770">
    <property type="entry name" value="Ankyrin_rpt-contain_sf"/>
</dbReference>
<organism evidence="4 5">
    <name type="scientific">Symbiodinium microadriaticum</name>
    <name type="common">Dinoflagellate</name>
    <name type="synonym">Zooxanthella microadriatica</name>
    <dbReference type="NCBI Taxonomy" id="2951"/>
    <lineage>
        <taxon>Eukaryota</taxon>
        <taxon>Sar</taxon>
        <taxon>Alveolata</taxon>
        <taxon>Dinophyceae</taxon>
        <taxon>Suessiales</taxon>
        <taxon>Symbiodiniaceae</taxon>
        <taxon>Symbiodinium</taxon>
    </lineage>
</organism>
<reference evidence="4 5" key="1">
    <citation type="submission" date="2016-02" db="EMBL/GenBank/DDBJ databases">
        <title>Genome analysis of coral dinoflagellate symbionts highlights evolutionary adaptations to a symbiotic lifestyle.</title>
        <authorList>
            <person name="Aranda M."/>
            <person name="Li Y."/>
            <person name="Liew Y.J."/>
            <person name="Baumgarten S."/>
            <person name="Simakov O."/>
            <person name="Wilson M."/>
            <person name="Piel J."/>
            <person name="Ashoor H."/>
            <person name="Bougouffa S."/>
            <person name="Bajic V.B."/>
            <person name="Ryu T."/>
            <person name="Ravasi T."/>
            <person name="Bayer T."/>
            <person name="Micklem G."/>
            <person name="Kim H."/>
            <person name="Bhak J."/>
            <person name="Lajeunesse T.C."/>
            <person name="Voolstra C.R."/>
        </authorList>
    </citation>
    <scope>NUCLEOTIDE SEQUENCE [LARGE SCALE GENOMIC DNA]</scope>
    <source>
        <strain evidence="4 5">CCMP2467</strain>
    </source>
</reference>
<dbReference type="PANTHER" id="PTHR24201:SF2">
    <property type="entry name" value="ANKYRIN REPEAT DOMAIN-CONTAINING PROTEIN 42"/>
    <property type="match status" value="1"/>
</dbReference>
<dbReference type="Gene3D" id="1.25.40.20">
    <property type="entry name" value="Ankyrin repeat-containing domain"/>
    <property type="match status" value="2"/>
</dbReference>
<sequence>MGYTALPDVGILLPLIEANYHPDIAKMATSCYQAWKSLRGNFGYDFDNEADDADRKPRGHEFGWSAAHEACDKGDVTELRRFAKGAGLSVRCAAGNSLLHVAARSGQVEAAVRSCGSFFLTNRNGWTPLIWAAITGSDEVATLLIQAGCDIFVQDEKGMTALFWVARVAELKTSAAMAVKKITGNQSVSRSVQSDGR</sequence>
<proteinExistence type="predicted"/>
<dbReference type="Proteomes" id="UP000186817">
    <property type="component" value="Unassembled WGS sequence"/>
</dbReference>